<dbReference type="Proteomes" id="UP001268256">
    <property type="component" value="Unassembled WGS sequence"/>
</dbReference>
<evidence type="ECO:0000313" key="1">
    <source>
        <dbReference type="EMBL" id="MDS3862321.1"/>
    </source>
</evidence>
<organism evidence="1 2">
    <name type="scientific">Pseudocalidococcus azoricus BACA0444</name>
    <dbReference type="NCBI Taxonomy" id="2918990"/>
    <lineage>
        <taxon>Bacteria</taxon>
        <taxon>Bacillati</taxon>
        <taxon>Cyanobacteriota</taxon>
        <taxon>Cyanophyceae</taxon>
        <taxon>Acaryochloridales</taxon>
        <taxon>Thermosynechococcaceae</taxon>
        <taxon>Pseudocalidococcus</taxon>
        <taxon>Pseudocalidococcus azoricus</taxon>
    </lineage>
</organism>
<reference evidence="2" key="1">
    <citation type="submission" date="2023-07" db="EMBL/GenBank/DDBJ databases">
        <authorList>
            <person name="Luz R."/>
            <person name="Cordeiro R."/>
            <person name="Fonseca A."/>
            <person name="Goncalves V."/>
        </authorList>
    </citation>
    <scope>NUCLEOTIDE SEQUENCE [LARGE SCALE GENOMIC DNA]</scope>
    <source>
        <strain evidence="2">BACA0444</strain>
    </source>
</reference>
<name>A0AAE4FUA7_9CYAN</name>
<proteinExistence type="predicted"/>
<gene>
    <name evidence="1" type="ORF">RIF25_16090</name>
</gene>
<protein>
    <submittedName>
        <fullName evidence="1">Uncharacterized protein</fullName>
    </submittedName>
</protein>
<dbReference type="AlphaFoldDB" id="A0AAE4FUA7"/>
<dbReference type="RefSeq" id="WP_322879528.1">
    <property type="nucleotide sequence ID" value="NZ_JAVMIP010000026.1"/>
</dbReference>
<sequence length="69" mass="8118">MEARGRAAYRADLQSQFAVVQLRYTLEPSPQTRGALINLLRFWKNMVDYRNPQARTRYNLSVFSPQARE</sequence>
<evidence type="ECO:0000313" key="2">
    <source>
        <dbReference type="Proteomes" id="UP001268256"/>
    </source>
</evidence>
<dbReference type="EMBL" id="JAVMIP010000026">
    <property type="protein sequence ID" value="MDS3862321.1"/>
    <property type="molecule type" value="Genomic_DNA"/>
</dbReference>
<accession>A0AAE4FUA7</accession>
<keyword evidence="2" id="KW-1185">Reference proteome</keyword>
<comment type="caution">
    <text evidence="1">The sequence shown here is derived from an EMBL/GenBank/DDBJ whole genome shotgun (WGS) entry which is preliminary data.</text>
</comment>